<evidence type="ECO:0000256" key="1">
    <source>
        <dbReference type="SAM" id="MobiDB-lite"/>
    </source>
</evidence>
<reference evidence="4" key="1">
    <citation type="submission" date="2016-10" db="EMBL/GenBank/DDBJ databases">
        <authorList>
            <person name="Varghese N."/>
            <person name="Submissions S."/>
        </authorList>
    </citation>
    <scope>NUCLEOTIDE SEQUENCE [LARGE SCALE GENOMIC DNA]</scope>
    <source>
        <strain evidence="4">ATCC 25963</strain>
    </source>
</reference>
<keyword evidence="4" id="KW-1185">Reference proteome</keyword>
<sequence>MSVKARARRSLLVALGLAACAGHDPSPALAQPEEPPPPLAEWDGPNIPDAAVKAFEALQASAYAQGEREALAALGRGELALQTFGPPPACRERYARLLWRRHRIEHRALTDCATADEQRMRVHGFNKIMEAEIGRRFGADALATAARKAGCR</sequence>
<name>A0A1I2D4W5_9BACT</name>
<gene>
    <name evidence="3" type="ORF">SAMN02745121_05383</name>
</gene>
<evidence type="ECO:0000256" key="2">
    <source>
        <dbReference type="SAM" id="SignalP"/>
    </source>
</evidence>
<dbReference type="EMBL" id="FOMX01000019">
    <property type="protein sequence ID" value="SFE75554.1"/>
    <property type="molecule type" value="Genomic_DNA"/>
</dbReference>
<feature type="chain" id="PRO_5011537979" evidence="2">
    <location>
        <begin position="31"/>
        <end position="152"/>
    </location>
</feature>
<feature type="signal peptide" evidence="2">
    <location>
        <begin position="1"/>
        <end position="30"/>
    </location>
</feature>
<dbReference type="Proteomes" id="UP000199400">
    <property type="component" value="Unassembled WGS sequence"/>
</dbReference>
<protein>
    <submittedName>
        <fullName evidence="3">Uncharacterized protein</fullName>
    </submittedName>
</protein>
<evidence type="ECO:0000313" key="3">
    <source>
        <dbReference type="EMBL" id="SFE75554.1"/>
    </source>
</evidence>
<accession>A0A1I2D4W5</accession>
<evidence type="ECO:0000313" key="4">
    <source>
        <dbReference type="Proteomes" id="UP000199400"/>
    </source>
</evidence>
<dbReference type="PROSITE" id="PS51257">
    <property type="entry name" value="PROKAR_LIPOPROTEIN"/>
    <property type="match status" value="1"/>
</dbReference>
<feature type="region of interest" description="Disordered" evidence="1">
    <location>
        <begin position="25"/>
        <end position="45"/>
    </location>
</feature>
<keyword evidence="2" id="KW-0732">Signal</keyword>
<proteinExistence type="predicted"/>
<dbReference type="AlphaFoldDB" id="A0A1I2D4W5"/>
<organism evidence="3 4">
    <name type="scientific">Nannocystis exedens</name>
    <dbReference type="NCBI Taxonomy" id="54"/>
    <lineage>
        <taxon>Bacteria</taxon>
        <taxon>Pseudomonadati</taxon>
        <taxon>Myxococcota</taxon>
        <taxon>Polyangia</taxon>
        <taxon>Nannocystales</taxon>
        <taxon>Nannocystaceae</taxon>
        <taxon>Nannocystis</taxon>
    </lineage>
</organism>